<evidence type="ECO:0000256" key="2">
    <source>
        <dbReference type="ARBA" id="ARBA00022475"/>
    </source>
</evidence>
<dbReference type="InterPro" id="IPR028082">
    <property type="entry name" value="Peripla_BP_I"/>
</dbReference>
<evidence type="ECO:0000256" key="8">
    <source>
        <dbReference type="ARBA" id="ARBA00023180"/>
    </source>
</evidence>
<dbReference type="InterPro" id="IPR017978">
    <property type="entry name" value="GPCR_3_C"/>
</dbReference>
<dbReference type="Gene3D" id="2.10.50.30">
    <property type="entry name" value="GPCR, family 3, nine cysteines domain"/>
    <property type="match status" value="1"/>
</dbReference>
<gene>
    <name evidence="13" type="primary">LOC101851053</name>
</gene>
<evidence type="ECO:0000256" key="3">
    <source>
        <dbReference type="ARBA" id="ARBA00022692"/>
    </source>
</evidence>
<feature type="domain" description="G-protein coupled receptors family 3 profile" evidence="11">
    <location>
        <begin position="650"/>
        <end position="776"/>
    </location>
</feature>
<keyword evidence="8" id="KW-0325">Glycoprotein</keyword>
<keyword evidence="7" id="KW-0675">Receptor</keyword>
<dbReference type="InterPro" id="IPR011500">
    <property type="entry name" value="GPCR_3_9-Cys_dom"/>
</dbReference>
<dbReference type="GeneID" id="101851053"/>
<feature type="transmembrane region" description="Helical" evidence="10">
    <location>
        <begin position="652"/>
        <end position="675"/>
    </location>
</feature>
<dbReference type="InterPro" id="IPR050726">
    <property type="entry name" value="mGluR"/>
</dbReference>
<protein>
    <submittedName>
        <fullName evidence="13">Metabotropic glutamate receptor 6-like</fullName>
    </submittedName>
</protein>
<keyword evidence="3 10" id="KW-0812">Transmembrane</keyword>
<dbReference type="Pfam" id="PF00003">
    <property type="entry name" value="7tm_3"/>
    <property type="match status" value="1"/>
</dbReference>
<dbReference type="PRINTS" id="PR00248">
    <property type="entry name" value="GPCRMGR"/>
</dbReference>
<reference evidence="13" key="1">
    <citation type="submission" date="2025-08" db="UniProtKB">
        <authorList>
            <consortium name="RefSeq"/>
        </authorList>
    </citation>
    <scope>IDENTIFICATION</scope>
</reference>
<sequence>MKCITIFTKRTTMAPYVCIHYLSTFIVFIAPSVTAVPFSDIGGYYSVPKLNPEAYVVVGDINIGFITSVYKFSSDSNKCDDFAADLRAMQRIEAISFAVNKVNADNTILPNVTLGFVILDSCQSTVTSLAQALSFFPRTYVSCYKDTCSSAPSSSPPLSDQTFDDAIRHYDVIGVIGPGSSSQVIPISQLYSPIQLPILSFRATSDELSDTSSHPFFVRVVPPDKYQVDAMISFIYDRRWSYISVVYIRGSYGETAFSNIKVATEEKGMCIATSHKVSTNWDMHLVAEDLLRYPRSRVVILFITSSMVLQLCKAVQSLNAAGHFIWVASDAWASAAVSLTSVLEEIAGSLTFSYFSTSVPGFPEYFRNIDPNNTRNPWMKRAYEMAAGCNGNSSCDYGRDFTRFDSFVHIEEVSNIADAVLAYAHGAHSLLADLCPGTTGTAARNCITGERYLRYFHRHCKVIQKVYCIKFNAALSWYLKNISFTGYTGLIHFDENGDQIGRYEIKQILPELVSDTVGNENSSNRNFTGKLREVPVGIYNIRKREIMYSEGIALSWEYFAVKDRIRSLHQENSPEMPESVCSRLCDLGEFKIQKELECCWECRRCRENEKLINDLTECQECPQFTWPDPSMNMTTCIAIPLTFPRPDDTLNLIFIILGVMASICTILAIGAYVYLRDVRVVKAASRELSFLQLLAILVGYVTVIIFQSTPTDSTCSALYFLFCLSFTWLYSPLLVKAVRIYRIFQSSTKYNRRPRFVSPKSQLIMSALLIAVQVSLEMSCYAGSLRKK</sequence>
<dbReference type="Pfam" id="PF07562">
    <property type="entry name" value="NCD3G"/>
    <property type="match status" value="1"/>
</dbReference>
<name>A0ABM1A3B7_APLCA</name>
<keyword evidence="12" id="KW-1185">Reference proteome</keyword>
<evidence type="ECO:0000313" key="12">
    <source>
        <dbReference type="Proteomes" id="UP000694888"/>
    </source>
</evidence>
<evidence type="ECO:0000256" key="6">
    <source>
        <dbReference type="ARBA" id="ARBA00023136"/>
    </source>
</evidence>
<accession>A0ABM1A3B7</accession>
<dbReference type="InterPro" id="IPR001828">
    <property type="entry name" value="ANF_lig-bd_rcpt"/>
</dbReference>
<evidence type="ECO:0000313" key="13">
    <source>
        <dbReference type="RefSeq" id="XP_012939978.2"/>
    </source>
</evidence>
<evidence type="ECO:0000256" key="7">
    <source>
        <dbReference type="ARBA" id="ARBA00023170"/>
    </source>
</evidence>
<dbReference type="PANTHER" id="PTHR24060">
    <property type="entry name" value="METABOTROPIC GLUTAMATE RECEPTOR"/>
    <property type="match status" value="1"/>
</dbReference>
<feature type="transmembrane region" description="Helical" evidence="10">
    <location>
        <begin position="687"/>
        <end position="706"/>
    </location>
</feature>
<keyword evidence="2" id="KW-1003">Cell membrane</keyword>
<comment type="subcellular location">
    <subcellularLocation>
        <location evidence="1">Cell membrane</location>
        <topology evidence="1">Multi-pass membrane protein</topology>
    </subcellularLocation>
</comment>
<evidence type="ECO:0000256" key="5">
    <source>
        <dbReference type="ARBA" id="ARBA00023040"/>
    </source>
</evidence>
<keyword evidence="9" id="KW-0807">Transducer</keyword>
<dbReference type="Pfam" id="PF01094">
    <property type="entry name" value="ANF_receptor"/>
    <property type="match status" value="1"/>
</dbReference>
<organism evidence="12 13">
    <name type="scientific">Aplysia californica</name>
    <name type="common">California sea hare</name>
    <dbReference type="NCBI Taxonomy" id="6500"/>
    <lineage>
        <taxon>Eukaryota</taxon>
        <taxon>Metazoa</taxon>
        <taxon>Spiralia</taxon>
        <taxon>Lophotrochozoa</taxon>
        <taxon>Mollusca</taxon>
        <taxon>Gastropoda</taxon>
        <taxon>Heterobranchia</taxon>
        <taxon>Euthyneura</taxon>
        <taxon>Tectipleura</taxon>
        <taxon>Aplysiida</taxon>
        <taxon>Aplysioidea</taxon>
        <taxon>Aplysiidae</taxon>
        <taxon>Aplysia</taxon>
    </lineage>
</organism>
<keyword evidence="5" id="KW-0297">G-protein coupled receptor</keyword>
<proteinExistence type="predicted"/>
<dbReference type="RefSeq" id="XP_012939978.2">
    <property type="nucleotide sequence ID" value="XM_013084524.2"/>
</dbReference>
<evidence type="ECO:0000259" key="11">
    <source>
        <dbReference type="PROSITE" id="PS50259"/>
    </source>
</evidence>
<dbReference type="Proteomes" id="UP000694888">
    <property type="component" value="Unplaced"/>
</dbReference>
<evidence type="ECO:0000256" key="10">
    <source>
        <dbReference type="SAM" id="Phobius"/>
    </source>
</evidence>
<dbReference type="InterPro" id="IPR038550">
    <property type="entry name" value="GPCR_3_9-Cys_sf"/>
</dbReference>
<dbReference type="Gene3D" id="3.40.50.2300">
    <property type="match status" value="2"/>
</dbReference>
<keyword evidence="6 10" id="KW-0472">Membrane</keyword>
<dbReference type="SUPFAM" id="SSF53822">
    <property type="entry name" value="Periplasmic binding protein-like I"/>
    <property type="match status" value="1"/>
</dbReference>
<feature type="transmembrane region" description="Helical" evidence="10">
    <location>
        <begin position="718"/>
        <end position="741"/>
    </location>
</feature>
<keyword evidence="4 10" id="KW-1133">Transmembrane helix</keyword>
<evidence type="ECO:0000256" key="4">
    <source>
        <dbReference type="ARBA" id="ARBA00022989"/>
    </source>
</evidence>
<evidence type="ECO:0000256" key="9">
    <source>
        <dbReference type="ARBA" id="ARBA00023224"/>
    </source>
</evidence>
<dbReference type="InterPro" id="IPR000337">
    <property type="entry name" value="GPCR_3"/>
</dbReference>
<dbReference type="PROSITE" id="PS50259">
    <property type="entry name" value="G_PROTEIN_RECEP_F3_4"/>
    <property type="match status" value="1"/>
</dbReference>
<evidence type="ECO:0000256" key="1">
    <source>
        <dbReference type="ARBA" id="ARBA00004651"/>
    </source>
</evidence>